<name>A0ABN7QUF7_9GAMM</name>
<evidence type="ECO:0000313" key="3">
    <source>
        <dbReference type="Proteomes" id="UP000680116"/>
    </source>
</evidence>
<organism evidence="2 3">
    <name type="scientific">Novilysobacter luteus</name>
    <dbReference type="NCBI Taxonomy" id="2822368"/>
    <lineage>
        <taxon>Bacteria</taxon>
        <taxon>Pseudomonadati</taxon>
        <taxon>Pseudomonadota</taxon>
        <taxon>Gammaproteobacteria</taxon>
        <taxon>Lysobacterales</taxon>
        <taxon>Lysobacteraceae</taxon>
        <taxon>Novilysobacter</taxon>
    </lineage>
</organism>
<feature type="chain" id="PRO_5047245102" evidence="1">
    <location>
        <begin position="31"/>
        <end position="183"/>
    </location>
</feature>
<dbReference type="RefSeq" id="WP_215219060.1">
    <property type="nucleotide sequence ID" value="NZ_OU015430.1"/>
</dbReference>
<dbReference type="EMBL" id="OU015430">
    <property type="protein sequence ID" value="CAG4967263.1"/>
    <property type="molecule type" value="Genomic_DNA"/>
</dbReference>
<protein>
    <submittedName>
        <fullName evidence="2">Uncharacterized protein</fullName>
    </submittedName>
</protein>
<keyword evidence="3" id="KW-1185">Reference proteome</keyword>
<accession>A0ABN7QUF7</accession>
<gene>
    <name evidence="2" type="ORF">LYB30171_00010</name>
</gene>
<sequence length="183" mass="17591">MSIAVVILSKRVLRAAAALAGLVVVPAVCAQDAPSTAPGTGPDPVLIVTRTVQPRIAYRGLPRDQNPVHTQATVFPAQVFHRTLDGVLGQLVGDDALNQTASAGVAGFTTGPAMTDATGQLGTAVVMGTSPTALQGGIAGTVGGIGGAGGPIGRATGGLAGTITGALLPVLGAVGGSEGTGGP</sequence>
<proteinExistence type="predicted"/>
<feature type="signal peptide" evidence="1">
    <location>
        <begin position="1"/>
        <end position="30"/>
    </location>
</feature>
<reference evidence="2 3" key="1">
    <citation type="submission" date="2021-04" db="EMBL/GenBank/DDBJ databases">
        <authorList>
            <person name="Rodrigo-Torres L."/>
            <person name="Arahal R. D."/>
            <person name="Lucena T."/>
        </authorList>
    </citation>
    <scope>NUCLEOTIDE SEQUENCE [LARGE SCALE GENOMIC DNA]</scope>
    <source>
        <strain evidence="2 3">CECT 30171</strain>
    </source>
</reference>
<evidence type="ECO:0000313" key="2">
    <source>
        <dbReference type="EMBL" id="CAG4967263.1"/>
    </source>
</evidence>
<dbReference type="Proteomes" id="UP000680116">
    <property type="component" value="Chromosome"/>
</dbReference>
<keyword evidence="1" id="KW-0732">Signal</keyword>
<evidence type="ECO:0000256" key="1">
    <source>
        <dbReference type="SAM" id="SignalP"/>
    </source>
</evidence>